<dbReference type="InterPro" id="IPR028974">
    <property type="entry name" value="TSP_type-3_rpt"/>
</dbReference>
<dbReference type="GO" id="GO:0015288">
    <property type="term" value="F:porin activity"/>
    <property type="evidence" value="ECO:0007669"/>
    <property type="project" value="UniProtKB-KW"/>
</dbReference>
<dbReference type="InterPro" id="IPR006665">
    <property type="entry name" value="OmpA-like"/>
</dbReference>
<accession>A0A7X0J7A7</accession>
<sequence>MNSRITKSALILSLVGLSTSLFAQDMNPDTTKRFEKKDFRTWSIGLNGGMLTHYTPFNNRANGDFATPQESWGYGGYIKKQILPSFGIQADFLAGKVKGLRANNADGSVQQNTSFETRIDWSAAVSGNFTIANMSLNHKRSVISPYLTAGAGYMSSSAKTNALPTAGVDAGSTNYGEHWFIPVGAGLKFGLSKGVNLDLGYTVNFMKTNNFDGVRSATNDKFTYAHAGVEIALGKRGTSQLQNFSPIAAVREESAAESAELRRALSTSEQNRLRDQEQYAKDMGDEDGDGVANKFDKCPGTPPNTVVDGAGCPLKTPKQIIKEKVIVTAEDRKVVDEAIRNLEFDLGKATLRPTSYNTLNRVAALLVEKNFSLKLAGHTDNTGSMALNLRLSKDRAEAIKTYLVSQGANASRIEATGYGPNQPIASNKTAAGRQKNRRVEFSLF</sequence>
<evidence type="ECO:0000256" key="9">
    <source>
        <dbReference type="PROSITE-ProRule" id="PRU00473"/>
    </source>
</evidence>
<comment type="caution">
    <text evidence="12">The sequence shown here is derived from an EMBL/GenBank/DDBJ whole genome shotgun (WGS) entry which is preliminary data.</text>
</comment>
<dbReference type="SUPFAM" id="SSF56925">
    <property type="entry name" value="OMPA-like"/>
    <property type="match status" value="1"/>
</dbReference>
<dbReference type="PROSITE" id="PS51123">
    <property type="entry name" value="OMPA_2"/>
    <property type="match status" value="1"/>
</dbReference>
<feature type="signal peptide" evidence="10">
    <location>
        <begin position="1"/>
        <end position="23"/>
    </location>
</feature>
<evidence type="ECO:0000256" key="7">
    <source>
        <dbReference type="ARBA" id="ARBA00023136"/>
    </source>
</evidence>
<evidence type="ECO:0000259" key="11">
    <source>
        <dbReference type="PROSITE" id="PS51123"/>
    </source>
</evidence>
<keyword evidence="4" id="KW-0812">Transmembrane</keyword>
<keyword evidence="5" id="KW-0406">Ion transport</keyword>
<name>A0A7X0J7A7_9SPHI</name>
<dbReference type="GO" id="GO:0005509">
    <property type="term" value="F:calcium ion binding"/>
    <property type="evidence" value="ECO:0007669"/>
    <property type="project" value="InterPro"/>
</dbReference>
<evidence type="ECO:0000256" key="3">
    <source>
        <dbReference type="ARBA" id="ARBA00022452"/>
    </source>
</evidence>
<feature type="chain" id="PRO_5031106221" evidence="10">
    <location>
        <begin position="24"/>
        <end position="444"/>
    </location>
</feature>
<evidence type="ECO:0000313" key="13">
    <source>
        <dbReference type="Proteomes" id="UP000521017"/>
    </source>
</evidence>
<dbReference type="GO" id="GO:0006811">
    <property type="term" value="P:monoatomic ion transport"/>
    <property type="evidence" value="ECO:0007669"/>
    <property type="project" value="UniProtKB-KW"/>
</dbReference>
<evidence type="ECO:0000256" key="4">
    <source>
        <dbReference type="ARBA" id="ARBA00022692"/>
    </source>
</evidence>
<dbReference type="InterPro" id="IPR011250">
    <property type="entry name" value="OMP/PagP_B-barrel"/>
</dbReference>
<evidence type="ECO:0000256" key="1">
    <source>
        <dbReference type="ARBA" id="ARBA00004571"/>
    </source>
</evidence>
<dbReference type="SUPFAM" id="SSF103647">
    <property type="entry name" value="TSP type-3 repeat"/>
    <property type="match status" value="1"/>
</dbReference>
<gene>
    <name evidence="12" type="ORF">HDF25_004606</name>
</gene>
<evidence type="ECO:0000256" key="10">
    <source>
        <dbReference type="SAM" id="SignalP"/>
    </source>
</evidence>
<feature type="domain" description="OmpA-like" evidence="11">
    <location>
        <begin position="331"/>
        <end position="444"/>
    </location>
</feature>
<dbReference type="Proteomes" id="UP000521017">
    <property type="component" value="Unassembled WGS sequence"/>
</dbReference>
<dbReference type="AlphaFoldDB" id="A0A7X0J7A7"/>
<keyword evidence="10" id="KW-0732">Signal</keyword>
<keyword evidence="8" id="KW-0998">Cell outer membrane</keyword>
<dbReference type="InterPro" id="IPR006664">
    <property type="entry name" value="OMP_bac"/>
</dbReference>
<keyword evidence="3" id="KW-1134">Transmembrane beta strand</keyword>
<evidence type="ECO:0000256" key="2">
    <source>
        <dbReference type="ARBA" id="ARBA00022448"/>
    </source>
</evidence>
<dbReference type="InterPro" id="IPR050330">
    <property type="entry name" value="Bact_OuterMem_StrucFunc"/>
</dbReference>
<dbReference type="EMBL" id="JACHCC010000014">
    <property type="protein sequence ID" value="MBB6502423.1"/>
    <property type="molecule type" value="Genomic_DNA"/>
</dbReference>
<dbReference type="GO" id="GO:0046930">
    <property type="term" value="C:pore complex"/>
    <property type="evidence" value="ECO:0007669"/>
    <property type="project" value="UniProtKB-KW"/>
</dbReference>
<reference evidence="12 13" key="1">
    <citation type="submission" date="2020-08" db="EMBL/GenBank/DDBJ databases">
        <title>Genomic Encyclopedia of Type Strains, Phase IV (KMG-V): Genome sequencing to study the core and pangenomes of soil and plant-associated prokaryotes.</title>
        <authorList>
            <person name="Whitman W."/>
        </authorList>
    </citation>
    <scope>NUCLEOTIDE SEQUENCE [LARGE SCALE GENOMIC DNA]</scope>
    <source>
        <strain evidence="12 13">M2T3</strain>
    </source>
</reference>
<dbReference type="CDD" id="cd07185">
    <property type="entry name" value="OmpA_C-like"/>
    <property type="match status" value="1"/>
</dbReference>
<dbReference type="PRINTS" id="PR01021">
    <property type="entry name" value="OMPADOMAIN"/>
</dbReference>
<dbReference type="RefSeq" id="WP_184628681.1">
    <property type="nucleotide sequence ID" value="NZ_JACHCC010000014.1"/>
</dbReference>
<dbReference type="Pfam" id="PF00691">
    <property type="entry name" value="OmpA"/>
    <property type="match status" value="1"/>
</dbReference>
<dbReference type="SUPFAM" id="SSF103088">
    <property type="entry name" value="OmpA-like"/>
    <property type="match status" value="1"/>
</dbReference>
<keyword evidence="2" id="KW-0813">Transport</keyword>
<keyword evidence="7 9" id="KW-0472">Membrane</keyword>
<protein>
    <submittedName>
        <fullName evidence="12">OOP family OmpA-OmpF porin</fullName>
    </submittedName>
</protein>
<organism evidence="12 13">
    <name type="scientific">Pedobacter cryoconitis</name>
    <dbReference type="NCBI Taxonomy" id="188932"/>
    <lineage>
        <taxon>Bacteria</taxon>
        <taxon>Pseudomonadati</taxon>
        <taxon>Bacteroidota</taxon>
        <taxon>Sphingobacteriia</taxon>
        <taxon>Sphingobacteriales</taxon>
        <taxon>Sphingobacteriaceae</taxon>
        <taxon>Pedobacter</taxon>
    </lineage>
</organism>
<dbReference type="PANTHER" id="PTHR30329:SF21">
    <property type="entry name" value="LIPOPROTEIN YIAD-RELATED"/>
    <property type="match status" value="1"/>
</dbReference>
<keyword evidence="6" id="KW-0626">Porin</keyword>
<evidence type="ECO:0000256" key="5">
    <source>
        <dbReference type="ARBA" id="ARBA00023065"/>
    </source>
</evidence>
<proteinExistence type="predicted"/>
<dbReference type="Gene3D" id="2.40.160.20">
    <property type="match status" value="1"/>
</dbReference>
<comment type="subcellular location">
    <subcellularLocation>
        <location evidence="1">Cell outer membrane</location>
        <topology evidence="1">Multi-pass membrane protein</topology>
    </subcellularLocation>
</comment>
<dbReference type="PRINTS" id="PR01023">
    <property type="entry name" value="NAFLGMOTY"/>
</dbReference>
<dbReference type="InterPro" id="IPR036737">
    <property type="entry name" value="OmpA-like_sf"/>
</dbReference>
<dbReference type="Gene3D" id="3.30.1330.60">
    <property type="entry name" value="OmpA-like domain"/>
    <property type="match status" value="1"/>
</dbReference>
<evidence type="ECO:0000256" key="6">
    <source>
        <dbReference type="ARBA" id="ARBA00023114"/>
    </source>
</evidence>
<evidence type="ECO:0000313" key="12">
    <source>
        <dbReference type="EMBL" id="MBB6502423.1"/>
    </source>
</evidence>
<dbReference type="PANTHER" id="PTHR30329">
    <property type="entry name" value="STATOR ELEMENT OF FLAGELLAR MOTOR COMPLEX"/>
    <property type="match status" value="1"/>
</dbReference>
<dbReference type="GO" id="GO:0009279">
    <property type="term" value="C:cell outer membrane"/>
    <property type="evidence" value="ECO:0007669"/>
    <property type="project" value="UniProtKB-SubCell"/>
</dbReference>
<evidence type="ECO:0000256" key="8">
    <source>
        <dbReference type="ARBA" id="ARBA00023237"/>
    </source>
</evidence>